<dbReference type="Pfam" id="PF03658">
    <property type="entry name" value="Ub-RnfH"/>
    <property type="match status" value="1"/>
</dbReference>
<dbReference type="PANTHER" id="PTHR37483">
    <property type="entry name" value="UPF0125 PROTEIN RATB"/>
    <property type="match status" value="1"/>
</dbReference>
<evidence type="ECO:0000256" key="1">
    <source>
        <dbReference type="ARBA" id="ARBA00010645"/>
    </source>
</evidence>
<reference evidence="4" key="1">
    <citation type="submission" date="2018-05" db="EMBL/GenBank/DDBJ databases">
        <title>Luteimonas pekinense sp. nov., isolated from human Meibomian gland secretions, Beijing, China.</title>
        <authorList>
            <person name="Wen T."/>
            <person name="Bai H."/>
            <person name="Lv H."/>
        </authorList>
    </citation>
    <scope>NUCLEOTIDE SEQUENCE [LARGE SCALE GENOMIC DNA]</scope>
    <source>
        <strain evidence="4">83-4</strain>
    </source>
</reference>
<dbReference type="OrthoDB" id="9796575at2"/>
<dbReference type="KEGG" id="lue:DCD74_04040"/>
<comment type="similarity">
    <text evidence="1 2">Belongs to the UPF0125 (RnfH) family.</text>
</comment>
<dbReference type="Proteomes" id="UP000251842">
    <property type="component" value="Chromosome"/>
</dbReference>
<evidence type="ECO:0000313" key="4">
    <source>
        <dbReference type="Proteomes" id="UP000251842"/>
    </source>
</evidence>
<evidence type="ECO:0000256" key="2">
    <source>
        <dbReference type="HAMAP-Rule" id="MF_00460"/>
    </source>
</evidence>
<dbReference type="Gene3D" id="3.10.20.280">
    <property type="entry name" value="RnfH-like"/>
    <property type="match status" value="1"/>
</dbReference>
<dbReference type="RefSeq" id="WP_112926188.1">
    <property type="nucleotide sequence ID" value="NZ_CP029556.1"/>
</dbReference>
<dbReference type="InterPro" id="IPR016155">
    <property type="entry name" value="Mopterin_synth/thiamin_S_b"/>
</dbReference>
<organism evidence="3 4">
    <name type="scientific">Solilutibacter oculi</name>
    <dbReference type="NCBI Taxonomy" id="2698682"/>
    <lineage>
        <taxon>Bacteria</taxon>
        <taxon>Pseudomonadati</taxon>
        <taxon>Pseudomonadota</taxon>
        <taxon>Gammaproteobacteria</taxon>
        <taxon>Lysobacterales</taxon>
        <taxon>Lysobacteraceae</taxon>
        <taxon>Solilutibacter</taxon>
    </lineage>
</organism>
<dbReference type="AlphaFoldDB" id="A0A344J4L4"/>
<proteinExistence type="inferred from homology"/>
<evidence type="ECO:0000313" key="3">
    <source>
        <dbReference type="EMBL" id="AXA83974.1"/>
    </source>
</evidence>
<dbReference type="InterPro" id="IPR005346">
    <property type="entry name" value="RnfH"/>
</dbReference>
<accession>A0A344J4L4</accession>
<dbReference type="HAMAP" id="MF_00460">
    <property type="entry name" value="UPF0125_RnfH"/>
    <property type="match status" value="1"/>
</dbReference>
<keyword evidence="4" id="KW-1185">Reference proteome</keyword>
<dbReference type="NCBIfam" id="NF002490">
    <property type="entry name" value="PRK01777.1"/>
    <property type="match status" value="1"/>
</dbReference>
<name>A0A344J4L4_9GAMM</name>
<dbReference type="InterPro" id="IPR037021">
    <property type="entry name" value="RnfH_sf"/>
</dbReference>
<protein>
    <recommendedName>
        <fullName evidence="2">UPF0125 protein DCD74_04040</fullName>
    </recommendedName>
</protein>
<sequence>MKVEVIAAWPDRFETRTIELPDDSTATQACSASGLAEGYPLAGFAVFGRRVGEDAVLHEGDRLELLRAMAIDPKEARRRRAETAKALKQKAR</sequence>
<dbReference type="PANTHER" id="PTHR37483:SF1">
    <property type="entry name" value="UPF0125 PROTEIN RATB"/>
    <property type="match status" value="1"/>
</dbReference>
<dbReference type="EMBL" id="CP029556">
    <property type="protein sequence ID" value="AXA83974.1"/>
    <property type="molecule type" value="Genomic_DNA"/>
</dbReference>
<gene>
    <name evidence="3" type="ORF">DCD74_04040</name>
</gene>
<dbReference type="SUPFAM" id="SSF54285">
    <property type="entry name" value="MoaD/ThiS"/>
    <property type="match status" value="1"/>
</dbReference>